<evidence type="ECO:0000313" key="8">
    <source>
        <dbReference type="Proteomes" id="UP001174694"/>
    </source>
</evidence>
<dbReference type="Pfam" id="PF05577">
    <property type="entry name" value="Peptidase_S28"/>
    <property type="match status" value="1"/>
</dbReference>
<keyword evidence="4" id="KW-0378">Hydrolase</keyword>
<evidence type="ECO:0000256" key="2">
    <source>
        <dbReference type="ARBA" id="ARBA00022670"/>
    </source>
</evidence>
<dbReference type="SUPFAM" id="SSF53474">
    <property type="entry name" value="alpha/beta-Hydrolases"/>
    <property type="match status" value="1"/>
</dbReference>
<evidence type="ECO:0000256" key="3">
    <source>
        <dbReference type="ARBA" id="ARBA00022729"/>
    </source>
</evidence>
<dbReference type="FunFam" id="3.40.50.1820:FF:000165">
    <property type="entry name" value="Serine peptidase, putative"/>
    <property type="match status" value="1"/>
</dbReference>
<evidence type="ECO:0000313" key="7">
    <source>
        <dbReference type="EMBL" id="KAJ9144513.1"/>
    </source>
</evidence>
<organism evidence="7 8">
    <name type="scientific">Pleurostoma richardsiae</name>
    <dbReference type="NCBI Taxonomy" id="41990"/>
    <lineage>
        <taxon>Eukaryota</taxon>
        <taxon>Fungi</taxon>
        <taxon>Dikarya</taxon>
        <taxon>Ascomycota</taxon>
        <taxon>Pezizomycotina</taxon>
        <taxon>Sordariomycetes</taxon>
        <taxon>Sordariomycetidae</taxon>
        <taxon>Calosphaeriales</taxon>
        <taxon>Pleurostomataceae</taxon>
        <taxon>Pleurostoma</taxon>
    </lineage>
</organism>
<name>A0AA38RSE2_9PEZI</name>
<gene>
    <name evidence="7" type="ORF">NKR23_g5739</name>
</gene>
<evidence type="ECO:0000256" key="1">
    <source>
        <dbReference type="ARBA" id="ARBA00011079"/>
    </source>
</evidence>
<comment type="caution">
    <text evidence="7">The sequence shown here is derived from an EMBL/GenBank/DDBJ whole genome shotgun (WGS) entry which is preliminary data.</text>
</comment>
<evidence type="ECO:0000256" key="6">
    <source>
        <dbReference type="SAM" id="SignalP"/>
    </source>
</evidence>
<evidence type="ECO:0000256" key="5">
    <source>
        <dbReference type="ARBA" id="ARBA00023180"/>
    </source>
</evidence>
<keyword evidence="8" id="KW-1185">Reference proteome</keyword>
<dbReference type="EMBL" id="JANBVO010000016">
    <property type="protein sequence ID" value="KAJ9144513.1"/>
    <property type="molecule type" value="Genomic_DNA"/>
</dbReference>
<feature type="chain" id="PRO_5041466152" evidence="6">
    <location>
        <begin position="18"/>
        <end position="530"/>
    </location>
</feature>
<dbReference type="AlphaFoldDB" id="A0AA38RSE2"/>
<dbReference type="Gene3D" id="3.40.50.1820">
    <property type="entry name" value="alpha/beta hydrolase"/>
    <property type="match status" value="2"/>
</dbReference>
<comment type="similarity">
    <text evidence="1">Belongs to the peptidase S28 family.</text>
</comment>
<dbReference type="GO" id="GO:0006508">
    <property type="term" value="P:proteolysis"/>
    <property type="evidence" value="ECO:0007669"/>
    <property type="project" value="UniProtKB-KW"/>
</dbReference>
<dbReference type="Proteomes" id="UP001174694">
    <property type="component" value="Unassembled WGS sequence"/>
</dbReference>
<reference evidence="7" key="1">
    <citation type="submission" date="2022-07" db="EMBL/GenBank/DDBJ databases">
        <title>Fungi with potential for degradation of polypropylene.</title>
        <authorList>
            <person name="Gostincar C."/>
        </authorList>
    </citation>
    <scope>NUCLEOTIDE SEQUENCE</scope>
    <source>
        <strain evidence="7">EXF-13308</strain>
    </source>
</reference>
<dbReference type="GO" id="GO:0008239">
    <property type="term" value="F:dipeptidyl-peptidase activity"/>
    <property type="evidence" value="ECO:0007669"/>
    <property type="project" value="TreeGrafter"/>
</dbReference>
<protein>
    <submittedName>
        <fullName evidence="7">Serine protease EDA2</fullName>
    </submittedName>
</protein>
<accession>A0AA38RSE2</accession>
<proteinExistence type="inferred from homology"/>
<feature type="signal peptide" evidence="6">
    <location>
        <begin position="1"/>
        <end position="17"/>
    </location>
</feature>
<dbReference type="InterPro" id="IPR029058">
    <property type="entry name" value="AB_hydrolase_fold"/>
</dbReference>
<dbReference type="GO" id="GO:0070008">
    <property type="term" value="F:serine-type exopeptidase activity"/>
    <property type="evidence" value="ECO:0007669"/>
    <property type="project" value="InterPro"/>
</dbReference>
<keyword evidence="2 7" id="KW-0645">Protease</keyword>
<evidence type="ECO:0000256" key="4">
    <source>
        <dbReference type="ARBA" id="ARBA00022801"/>
    </source>
</evidence>
<sequence>MKSSVAFASTLLGGATATFLGLNARTVPPPLGDDRDGLQKRSTGTGVFQQLIDHTNPDLGTFPQRFWWSDEFYAGPGSPVVFFTPGEVDAPGYTGYLTNRTITGLFAQAIGGAVILMEHRYWGTSSPYDELTVENLQYLTLPQSIADTTYFARNVELPFDVNGTSTAPNAPWVFSGGSYSGALAGWVESVDPGTFWAYHASSAVVEAVGDFWQYFNPVQQGMPKNCSTDVSKVINYVDKILKSDDEAQKQSLKEKFGLGAIVHDDDFASALENGPWQWQGHDFRSGYSSFFQFCDYVENAYAPAFPNATVPGEEGVGLCKALSGYAKWTKEVMFPGTCESYGYWTGEDNAACFDTYNASSPFYTDISLENAINRQWNWFLCNEPFKFWQDGAPADVPSIVSRLVNPAYWERQCALFFPEEDGYTYGIAEGKDVTDVNAYTGGWFHTNTTRLIWTNGQWDPWKDATVSSDFRPGGPFAGTPEAPLQVIPGGIHCSDLIAANGAVNAGVQTVIDNEVAVVKGWVDEFYAQKR</sequence>
<dbReference type="PANTHER" id="PTHR11010">
    <property type="entry name" value="PROTEASE S28 PRO-X CARBOXYPEPTIDASE-RELATED"/>
    <property type="match status" value="1"/>
</dbReference>
<keyword evidence="3 6" id="KW-0732">Signal</keyword>
<keyword evidence="5" id="KW-0325">Glycoprotein</keyword>
<dbReference type="InterPro" id="IPR008758">
    <property type="entry name" value="Peptidase_S28"/>
</dbReference>
<dbReference type="PANTHER" id="PTHR11010:SF23">
    <property type="entry name" value="SERINE PEPTIDASE"/>
    <property type="match status" value="1"/>
</dbReference>